<accession>A0A7M1XNT3</accession>
<dbReference type="Pfam" id="PF03672">
    <property type="entry name" value="UPF0154"/>
    <property type="match status" value="1"/>
</dbReference>
<evidence type="ECO:0000256" key="4">
    <source>
        <dbReference type="SAM" id="MobiDB-lite"/>
    </source>
</evidence>
<sequence length="78" mass="8723">MEIAIVGFVFALIGCLLAGLVAGYFLARFLFKKAMKDNPPISRDMIKAMYRSMGRTPSEAQVNQTMKAIDNAQKNPRR</sequence>
<evidence type="ECO:0000256" key="5">
    <source>
        <dbReference type="SAM" id="Phobius"/>
    </source>
</evidence>
<dbReference type="KEGG" id="trc:DYE49_04300"/>
<name>A0A7M1XNT3_9SPIR</name>
<evidence type="ECO:0000313" key="6">
    <source>
        <dbReference type="EMBL" id="QOS41207.1"/>
    </source>
</evidence>
<proteinExistence type="inferred from homology"/>
<keyword evidence="3 5" id="KW-0472">Membrane</keyword>
<reference evidence="6 7" key="1">
    <citation type="submission" date="2018-08" db="EMBL/GenBank/DDBJ databases">
        <title>The first complete genome of Treponema rectale (CHPAT), a commensal spirochete of the bovine rectum.</title>
        <authorList>
            <person name="Staton G.J."/>
            <person name="Clegg S.R."/>
            <person name="Carter S.D."/>
            <person name="Radford A.D."/>
            <person name="Darby A."/>
            <person name="Hall N."/>
            <person name="Birtles R.J."/>
            <person name="Evans N.J."/>
        </authorList>
    </citation>
    <scope>NUCLEOTIDE SEQUENCE [LARGE SCALE GENOMIC DNA]</scope>
    <source>
        <strain evidence="6 7">CHPA</strain>
    </source>
</reference>
<keyword evidence="5" id="KW-1133">Transmembrane helix</keyword>
<evidence type="ECO:0000256" key="3">
    <source>
        <dbReference type="ARBA" id="ARBA00023136"/>
    </source>
</evidence>
<evidence type="ECO:0000256" key="2">
    <source>
        <dbReference type="ARBA" id="ARBA00006694"/>
    </source>
</evidence>
<protein>
    <submittedName>
        <fullName evidence="6">YneF family protein</fullName>
    </submittedName>
</protein>
<comment type="similarity">
    <text evidence="2">Belongs to the UPF0154 family.</text>
</comment>
<gene>
    <name evidence="6" type="ORF">DYE49_04300</name>
</gene>
<feature type="transmembrane region" description="Helical" evidence="5">
    <location>
        <begin position="6"/>
        <end position="27"/>
    </location>
</feature>
<dbReference type="AlphaFoldDB" id="A0A7M1XNT3"/>
<comment type="subcellular location">
    <subcellularLocation>
        <location evidence="1">Membrane</location>
        <topology evidence="1">Single-pass membrane protein</topology>
    </subcellularLocation>
</comment>
<dbReference type="InterPro" id="IPR005359">
    <property type="entry name" value="UPF0154"/>
</dbReference>
<dbReference type="Proteomes" id="UP000593591">
    <property type="component" value="Chromosome"/>
</dbReference>
<evidence type="ECO:0000313" key="7">
    <source>
        <dbReference type="Proteomes" id="UP000593591"/>
    </source>
</evidence>
<keyword evidence="5" id="KW-0812">Transmembrane</keyword>
<evidence type="ECO:0000256" key="1">
    <source>
        <dbReference type="ARBA" id="ARBA00004167"/>
    </source>
</evidence>
<dbReference type="GO" id="GO:0016020">
    <property type="term" value="C:membrane"/>
    <property type="evidence" value="ECO:0007669"/>
    <property type="project" value="UniProtKB-SubCell"/>
</dbReference>
<organism evidence="6 7">
    <name type="scientific">Treponema rectale</name>
    <dbReference type="NCBI Taxonomy" id="744512"/>
    <lineage>
        <taxon>Bacteria</taxon>
        <taxon>Pseudomonadati</taxon>
        <taxon>Spirochaetota</taxon>
        <taxon>Spirochaetia</taxon>
        <taxon>Spirochaetales</taxon>
        <taxon>Treponemataceae</taxon>
        <taxon>Treponema</taxon>
    </lineage>
</organism>
<feature type="region of interest" description="Disordered" evidence="4">
    <location>
        <begin position="57"/>
        <end position="78"/>
    </location>
</feature>
<dbReference type="EMBL" id="CP031517">
    <property type="protein sequence ID" value="QOS41207.1"/>
    <property type="molecule type" value="Genomic_DNA"/>
</dbReference>